<dbReference type="InterPro" id="IPR029473">
    <property type="entry name" value="MOR2-PAG1_mid"/>
</dbReference>
<feature type="compositionally biased region" description="Basic and acidic residues" evidence="1">
    <location>
        <begin position="2881"/>
        <end position="2900"/>
    </location>
</feature>
<dbReference type="Pfam" id="PF14228">
    <property type="entry name" value="MOR2-PAG1_mid"/>
    <property type="match status" value="4"/>
</dbReference>
<dbReference type="InterPro" id="IPR025663">
    <property type="entry name" value="AKAP_28"/>
</dbReference>
<dbReference type="PANTHER" id="PTHR12295">
    <property type="entry name" value="FURRY-RELATED"/>
    <property type="match status" value="1"/>
</dbReference>
<sequence length="3608" mass="402948">MLPESEKNIDNMIEGGDTQSSTTNDPHTEVSESRIVHSEGLHEGISESISQTNPETGQELLTVHGATQGESSDAVSIHTASTSASGNESSSSRVSAITVILPWGAQKETVRPQQIGDMDLSPGEFVMRTSFAKFTAQAEKKMEAVMTEHEKALSKILQRGEDPQFDQLLSAFGSVAEHCLPSILRALFNWYERQLGDKGSDQKKPAAGKEDQKGKSIMYTIVSGSVETVERSEADLLQERRDLAVEFIFCLMLIEVLRQLPFHPGHEDLVTYIENIAFKHFKYREGIQNEPNAANIHIIADLYAEVIGVLAQSRFMSVRKRFMVELKELRAKEPGPHTTQSIISLLMGMKFFRVKMVPIEEFEASFQFMQECAQYFLEVKDKDVKHALAGLFVEILVPVAAAVKNEVNVPCLKNFVEMLYSTTLDMCTKSKHRLALFPLVTCLLCVSQKTFFLQNWHYFLAMCLSQLKNRDPKMCRVALEALYRLLWVYMIRVKCESNSATQSRLQSIVNSLFPKGSKAVVPRDTPLNIFVKIIQFIAQERLDFAMREIVFDLLSVGRPVKIILTPERMSIGLRAFLVVADSLQQKEGEPPMPRTMGVLPSGNTVRVKKTFLNKMLTEDTARSIGMSSYFPHVRRVFVDILRALDVHYGRPLMMTSTQNMNKEPDEMITGERKPRIDLFRTCVAAVPRLIPDGMTGAELVDLLSRLTVHMDEELRGLAYQSLQTLALDFPDWRQDVVLGFTQFLARDVQDTFPQLVDNGLRMLLQLLTSWKNALISPNIRLKEQTVENARSNIRPNVDTTIKRSESGQKVEPISCVFHLVEGFALVMLCNCRLYPRRLAVHILRELKFLLKILGTPDDDQPVIDVIDACCPTVLEKCYHMLPPAEKAAAASTFNIDLQWIADRSSCVWTAGFHDENSTKSSSSLNLNGADPWGTCLFAFLEKDRVLTQCSNAVAHSWPIVFTRINSLFSVVDPTPVNDNRASLLRSSTTVRKPVNERDVYMHVWKNYLTFGYRVVPPVPSPVVRCASPDLSLSGQHTVEFGVLCMSKELSQSLENLGGAQTLPGRFSVPSISGIYIRHKRTSSSPDSLSAERGDNKSPGTNASPAALYKLTVPLLRCEAIDVRDAAVQAIGKVNADALKDLMEELVPYIREAVDRKQENMRRRRRRDALRLHPAVLDRETQSLHPTFVEYIDGARIYLENETDKEAPAVRDIKLHFCNFIRKMIEMETCHSLLKRDLRRNLFMLFASWAGPYGRPLTTVSSLHEEEKTCTELQLSALQAMSGLLCCGPCFNPQSLSEEGAILYQWLDLLLASKDEKIYALARETVVLLLEGNPDIGALLDWVVDRCYTGAPHVADGCFLALATIFSAREYPCDHYTSIINVTLMNTGCPRAPVHDEALQLLQLLDQRFFGNVGPLPATEPETGMDSNSVGRQIETKKNCGYDEEHFGDFTLSEDISWILRAGHLILRSSRFGGQCSSYFGESVYSTCDEYIQYDDYEIFCPGTYIQTDLTTIDLSESSLWMFIARQEDLAASSTATASGAVQQSNPTAGVSSSGTIRGGTLDVLLSTTYCRSQMYLSRQLAQLHPELTMPMFSEITHRFQTARREVRQLLLQYLLPWLHNMELVDPNVPPPSNPLSYYQYYASEMTRGGARREGWGSAEATEMVLNNLFYITAKFSDEHPKDIEELWATLCGCWPNNLKVIIRYLIIVSGMAPQELLSYAKRVVLYLARARPDRLVDEMMTELQTVETLNCLIERTETPPFYRLTSMRKASSHSDAPTADPANPPRDLGVEKGTIHTKRHSGEDPVKTGSKSDTALRALAGFQTPRTEKTRTASGPPVLPDDLSTPTTEVELTTDESCYIARPVGMSGKTQCIGEKFDIPQPHPLPMPEYGGYFAPLTEYLPDSSQPISGFHRCNIAVMLLTDVVVDGVQVDWAIHVPLMLHIVFLGLDHSRPLVRDHCRCLLLNLLVVLGDHRDHLGVARILLASKTKQLGLGLPTPALPVLEHNFTEVDPEFDSYLYGPPTVPPPTTPPHSSSPPPSCTPPPPPPPPPPLPPPSFTESSASFSAPPPPPPPPPPPSLLSSANGTPTHSPVPISMSTTPISMNHVFQQLVDNCKDYGGPHSYDSTVCNSWPPTSGTSTTVPPVIVTPEDSNNWVGPQPGPNMPIQDVIKSLINFLASRINQPLWNYEDMTAKVWWVRSAEQLTVLLRHVLRVFRDSLPHALVSQRWAQIALQLGLSCSSRHYAGRSLQVFRALRVPITSRMLSDILSRLVETVAEQGEDMQGYVTELLLTLEAAVDSLESDFRPLDFMKEIFKSTPNLNNKDPVSGIVIGGKRSPGVNGCPTGPQILSHLNQVGHTRSTSYSVSYCMKKSSGGNTAVSELKELDNRGGCNKYPNSNLSRSRSAQSLKLLGDSATQDDKMTILAQLFWLSVSLLESDYEHEFLLALRLLSRVLHRLPLDRPDARDKVEKLQQQLRWNSFPGVHALLLKGCTSPNTYEPVVTLLSQFTPLLDLPVVDPTQSLAFPMNVVSLLPYMLLHYEDANELCIRSAENIAQVSAEKGKKLENLGTVMTLYSRRTFSKESFQWTKCVVKYLYDTYAHLSFDMLAFLVEVLEKGPGSVALPVLSIIHCILHYVDLASQAAQPINTELLQVISKYVEGPHWKEALKILKLVVTRSSTLVAPPTSMHVSSWESSLASPHPSFTDTEIFTKKELPGRTMDFTFDLSQTPVIGRRWLIRQGNEEKSSGSPRCSMSLSPAESTAVSGWKRPWMSQGRVRECLVNLLTTCGQRVGLPKSPSDEHISSMTLYSKVIFSQSSDLMERQSSMASSTEEVSGANNDLSGGSRRDDEQFGVFKDFDFLEYESESVEGESTDNFNWGVRRRPLSEGEEREPSLRQFEESLSEKTQTSSKHTTRRGVAEESSDDEAGSESPLDEVPSGSGAGQEANSIPGMFPPSSLSIPSRTRHDSSTRSDTSGSSAGDLGDVTPCNASPNLSALMPFRQVVRDDAEEIWRQQIQALITQAPYTTLDFFQLLSRIIRDVSSKSVGLTREACALLSNGSPASKQLGYHLSSHAELLSAKAEPPLVWFSVSIFSHQRLHESLRFEMLEIQQHLETFPDRKYHATECLEAVKATTKLQALGGSTTMEAGFEEMLLDLGRTLYKLHLQLLLLIKASNKMLGVLMGAARNVQIPLQDISAEIANMKTALSRALEESTESERGTPTPTPSPSPLPAVGAVEDMARVAELLRNARWCPALEAVRLHRAQWPGDPFHDDDDVTTAVNMYCKHLGQDRSDIFVVTRTDDEMVEIFNKLMGSLFQVLTSVTGLEASAKSARAQQDHSNHSKTDSIKKAMKIISNMDDISDIVERRNAIVTRSLDPFGVEWYTCGNININNIAESITNEMQEWNNLPELKDWMFSVEFIKLFVRNDMNIYKYEVIWSVPTKSYPEPQVTVSVLFDIVINLKYPAHYPVDVTYIFEACQFIHQLDMIFQPKWLYDILDMKTMIDDEPRGQFENLQGISLTFDAHGGRKPLGGLYLSRSPRIANHVSKFLQGIPYFLSFSPSRSSRLLLGQRRDLSNPPPAALSQPQPLRWQPPSQETPQLTTWLLNRGDKQ</sequence>
<feature type="compositionally biased region" description="Basic and acidic residues" evidence="1">
    <location>
        <begin position="3206"/>
        <end position="3215"/>
    </location>
</feature>
<evidence type="ECO:0000313" key="6">
    <source>
        <dbReference type="EMBL" id="KAL2746763.1"/>
    </source>
</evidence>
<comment type="caution">
    <text evidence="6">The sequence shown here is derived from an EMBL/GenBank/DDBJ whole genome shotgun (WGS) entry which is preliminary data.</text>
</comment>
<feature type="region of interest" description="Disordered" evidence="1">
    <location>
        <begin position="3570"/>
        <end position="3608"/>
    </location>
</feature>
<keyword evidence="7" id="KW-1185">Reference proteome</keyword>
<dbReference type="InterPro" id="IPR025481">
    <property type="entry name" value="Cell_Morphogen_C"/>
</dbReference>
<dbReference type="SUPFAM" id="SSF48371">
    <property type="entry name" value="ARM repeat"/>
    <property type="match status" value="2"/>
</dbReference>
<name>A0ABD2CRE9_VESMC</name>
<feature type="domain" description="Cell morphogenesis central region" evidence="4">
    <location>
        <begin position="2169"/>
        <end position="2268"/>
    </location>
</feature>
<dbReference type="PANTHER" id="PTHR12295:SF30">
    <property type="entry name" value="PROTEIN FURRY"/>
    <property type="match status" value="1"/>
</dbReference>
<dbReference type="Pfam" id="PF14222">
    <property type="entry name" value="MOR2-PAG1_N"/>
    <property type="match status" value="1"/>
</dbReference>
<feature type="region of interest" description="Disordered" evidence="1">
    <location>
        <begin position="2817"/>
        <end position="2845"/>
    </location>
</feature>
<organism evidence="6 7">
    <name type="scientific">Vespula maculifrons</name>
    <name type="common">Eastern yellow jacket</name>
    <name type="synonym">Wasp</name>
    <dbReference type="NCBI Taxonomy" id="7453"/>
    <lineage>
        <taxon>Eukaryota</taxon>
        <taxon>Metazoa</taxon>
        <taxon>Ecdysozoa</taxon>
        <taxon>Arthropoda</taxon>
        <taxon>Hexapoda</taxon>
        <taxon>Insecta</taxon>
        <taxon>Pterygota</taxon>
        <taxon>Neoptera</taxon>
        <taxon>Endopterygota</taxon>
        <taxon>Hymenoptera</taxon>
        <taxon>Apocrita</taxon>
        <taxon>Aculeata</taxon>
        <taxon>Vespoidea</taxon>
        <taxon>Vespidae</taxon>
        <taxon>Vespinae</taxon>
        <taxon>Vespula</taxon>
    </lineage>
</organism>
<feature type="region of interest" description="Disordered" evidence="1">
    <location>
        <begin position="68"/>
        <end position="91"/>
    </location>
</feature>
<evidence type="ECO:0000259" key="4">
    <source>
        <dbReference type="Pfam" id="PF14228"/>
    </source>
</evidence>
<evidence type="ECO:0000313" key="7">
    <source>
        <dbReference type="Proteomes" id="UP001607303"/>
    </source>
</evidence>
<dbReference type="InterPro" id="IPR045842">
    <property type="entry name" value="Fry_C"/>
</dbReference>
<feature type="domain" description="Cell morphogenesis central region" evidence="4">
    <location>
        <begin position="1912"/>
        <end position="1972"/>
    </location>
</feature>
<feature type="domain" description="Protein furry C-terminal" evidence="5">
    <location>
        <begin position="2709"/>
        <end position="2928"/>
    </location>
</feature>
<evidence type="ECO:0000256" key="1">
    <source>
        <dbReference type="SAM" id="MobiDB-lite"/>
    </source>
</evidence>
<evidence type="ECO:0000259" key="5">
    <source>
        <dbReference type="Pfam" id="PF19421"/>
    </source>
</evidence>
<feature type="domain" description="Cell morphogenesis central region" evidence="4">
    <location>
        <begin position="1320"/>
        <end position="1409"/>
    </location>
</feature>
<gene>
    <name evidence="6" type="ORF">V1477_005133</name>
</gene>
<dbReference type="Pfam" id="PF14469">
    <property type="entry name" value="AKAP28"/>
    <property type="match status" value="1"/>
</dbReference>
<dbReference type="EMBL" id="JAYRBN010000037">
    <property type="protein sequence ID" value="KAL2746763.1"/>
    <property type="molecule type" value="Genomic_DNA"/>
</dbReference>
<accession>A0ABD2CRE9</accession>
<feature type="region of interest" description="Disordered" evidence="1">
    <location>
        <begin position="3204"/>
        <end position="3229"/>
    </location>
</feature>
<feature type="region of interest" description="Disordered" evidence="1">
    <location>
        <begin position="1081"/>
        <end position="1103"/>
    </location>
</feature>
<feature type="region of interest" description="Disordered" evidence="1">
    <location>
        <begin position="1767"/>
        <end position="1849"/>
    </location>
</feature>
<feature type="region of interest" description="Disordered" evidence="1">
    <location>
        <begin position="2881"/>
        <end position="2988"/>
    </location>
</feature>
<feature type="domain" description="Cell morphogenesis central region" evidence="4">
    <location>
        <begin position="1661"/>
        <end position="1745"/>
    </location>
</feature>
<dbReference type="Pfam" id="PF19421">
    <property type="entry name" value="Fry_C"/>
    <property type="match status" value="2"/>
</dbReference>
<feature type="compositionally biased region" description="Low complexity" evidence="1">
    <location>
        <begin position="2968"/>
        <end position="2978"/>
    </location>
</feature>
<protein>
    <submittedName>
        <fullName evidence="6">Protein furry isoform X1</fullName>
    </submittedName>
</protein>
<evidence type="ECO:0000259" key="3">
    <source>
        <dbReference type="Pfam" id="PF14225"/>
    </source>
</evidence>
<dbReference type="InterPro" id="IPR039867">
    <property type="entry name" value="Furry/Tao3/Mor2"/>
</dbReference>
<feature type="compositionally biased region" description="Polar residues" evidence="1">
    <location>
        <begin position="2817"/>
        <end position="2839"/>
    </location>
</feature>
<feature type="compositionally biased region" description="Pro residues" evidence="1">
    <location>
        <begin position="2022"/>
        <end position="2056"/>
    </location>
</feature>
<feature type="domain" description="Cell morphogenesis protein C-terminal" evidence="3">
    <location>
        <begin position="2424"/>
        <end position="2676"/>
    </location>
</feature>
<reference evidence="6 7" key="1">
    <citation type="journal article" date="2024" name="Ann. Entomol. Soc. Am.">
        <title>Genomic analyses of the southern and eastern yellowjacket wasps (Hymenoptera: Vespidae) reveal evolutionary signatures of social life.</title>
        <authorList>
            <person name="Catto M.A."/>
            <person name="Caine P.B."/>
            <person name="Orr S.E."/>
            <person name="Hunt B.G."/>
            <person name="Goodisman M.A.D."/>
        </authorList>
    </citation>
    <scope>NUCLEOTIDE SEQUENCE [LARGE SCALE GENOMIC DNA]</scope>
    <source>
        <strain evidence="6">232</strain>
        <tissue evidence="6">Head and thorax</tissue>
    </source>
</reference>
<dbReference type="Proteomes" id="UP001607303">
    <property type="component" value="Unassembled WGS sequence"/>
</dbReference>
<dbReference type="Pfam" id="PF14225">
    <property type="entry name" value="MOR2-PAG1_C"/>
    <property type="match status" value="1"/>
</dbReference>
<feature type="region of interest" description="Disordered" evidence="1">
    <location>
        <begin position="2016"/>
        <end position="2097"/>
    </location>
</feature>
<dbReference type="InterPro" id="IPR016024">
    <property type="entry name" value="ARM-type_fold"/>
</dbReference>
<feature type="compositionally biased region" description="Low complexity" evidence="1">
    <location>
        <begin position="80"/>
        <end position="91"/>
    </location>
</feature>
<dbReference type="InterPro" id="IPR025614">
    <property type="entry name" value="Cell_morpho_N"/>
</dbReference>
<feature type="compositionally biased region" description="Polar residues" evidence="1">
    <location>
        <begin position="3589"/>
        <end position="3601"/>
    </location>
</feature>
<feature type="compositionally biased region" description="Basic and acidic residues" evidence="1">
    <location>
        <begin position="26"/>
        <end position="36"/>
    </location>
</feature>
<evidence type="ECO:0000259" key="2">
    <source>
        <dbReference type="Pfam" id="PF14222"/>
    </source>
</evidence>
<feature type="compositionally biased region" description="Polar residues" evidence="1">
    <location>
        <begin position="2083"/>
        <end position="2097"/>
    </location>
</feature>
<feature type="compositionally biased region" description="Pro residues" evidence="1">
    <location>
        <begin position="2066"/>
        <end position="2078"/>
    </location>
</feature>
<proteinExistence type="predicted"/>
<feature type="compositionally biased region" description="Basic and acidic residues" evidence="1">
    <location>
        <begin position="1788"/>
        <end position="1806"/>
    </location>
</feature>
<feature type="domain" description="Cell morphogenesis protein N-terminal" evidence="2">
    <location>
        <begin position="239"/>
        <end position="771"/>
    </location>
</feature>
<feature type="domain" description="Protein furry C-terminal" evidence="5">
    <location>
        <begin position="2984"/>
        <end position="3315"/>
    </location>
</feature>
<feature type="region of interest" description="Disordered" evidence="1">
    <location>
        <begin position="1"/>
        <end position="36"/>
    </location>
</feature>